<proteinExistence type="predicted"/>
<feature type="chain" id="PRO_5023054097" evidence="2">
    <location>
        <begin position="20"/>
        <end position="114"/>
    </location>
</feature>
<comment type="caution">
    <text evidence="3">The sequence shown here is derived from an EMBL/GenBank/DDBJ whole genome shotgun (WGS) entry which is preliminary data.</text>
</comment>
<dbReference type="AlphaFoldDB" id="A0A5B6VJ93"/>
<accession>A0A5B6VJ93</accession>
<dbReference type="EMBL" id="SMMG02000006">
    <property type="protein sequence ID" value="KAA3469280.1"/>
    <property type="molecule type" value="Genomic_DNA"/>
</dbReference>
<evidence type="ECO:0000313" key="4">
    <source>
        <dbReference type="Proteomes" id="UP000325315"/>
    </source>
</evidence>
<dbReference type="Proteomes" id="UP000325315">
    <property type="component" value="Unassembled WGS sequence"/>
</dbReference>
<keyword evidence="4" id="KW-1185">Reference proteome</keyword>
<feature type="region of interest" description="Disordered" evidence="1">
    <location>
        <begin position="94"/>
        <end position="114"/>
    </location>
</feature>
<feature type="signal peptide" evidence="2">
    <location>
        <begin position="1"/>
        <end position="19"/>
    </location>
</feature>
<evidence type="ECO:0000256" key="1">
    <source>
        <dbReference type="SAM" id="MobiDB-lite"/>
    </source>
</evidence>
<reference evidence="4" key="1">
    <citation type="journal article" date="2019" name="Plant Biotechnol. J.">
        <title>Genome sequencing of the Australian wild diploid species Gossypium australe highlights disease resistance and delayed gland morphogenesis.</title>
        <authorList>
            <person name="Cai Y."/>
            <person name="Cai X."/>
            <person name="Wang Q."/>
            <person name="Wang P."/>
            <person name="Zhang Y."/>
            <person name="Cai C."/>
            <person name="Xu Y."/>
            <person name="Wang K."/>
            <person name="Zhou Z."/>
            <person name="Wang C."/>
            <person name="Geng S."/>
            <person name="Li B."/>
            <person name="Dong Q."/>
            <person name="Hou Y."/>
            <person name="Wang H."/>
            <person name="Ai P."/>
            <person name="Liu Z."/>
            <person name="Yi F."/>
            <person name="Sun M."/>
            <person name="An G."/>
            <person name="Cheng J."/>
            <person name="Zhang Y."/>
            <person name="Shi Q."/>
            <person name="Xie Y."/>
            <person name="Shi X."/>
            <person name="Chang Y."/>
            <person name="Huang F."/>
            <person name="Chen Y."/>
            <person name="Hong S."/>
            <person name="Mi L."/>
            <person name="Sun Q."/>
            <person name="Zhang L."/>
            <person name="Zhou B."/>
            <person name="Peng R."/>
            <person name="Zhang X."/>
            <person name="Liu F."/>
        </authorList>
    </citation>
    <scope>NUCLEOTIDE SEQUENCE [LARGE SCALE GENOMIC DNA]</scope>
    <source>
        <strain evidence="4">cv. PA1801</strain>
    </source>
</reference>
<name>A0A5B6VJ93_9ROSI</name>
<sequence>MPPLASTILLFLPLLPASSHRAILLPSNLLLDFKQVKLRRFSPSLFLDLEYRSNLLNELADFNFNHLAQLLELEVNIMDSTTAAASQYSFVGSNSGNEPPLHSGVRPATMDSPG</sequence>
<evidence type="ECO:0000313" key="3">
    <source>
        <dbReference type="EMBL" id="KAA3469280.1"/>
    </source>
</evidence>
<evidence type="ECO:0000256" key="2">
    <source>
        <dbReference type="SAM" id="SignalP"/>
    </source>
</evidence>
<gene>
    <name evidence="3" type="ORF">EPI10_015085</name>
</gene>
<organism evidence="3 4">
    <name type="scientific">Gossypium australe</name>
    <dbReference type="NCBI Taxonomy" id="47621"/>
    <lineage>
        <taxon>Eukaryota</taxon>
        <taxon>Viridiplantae</taxon>
        <taxon>Streptophyta</taxon>
        <taxon>Embryophyta</taxon>
        <taxon>Tracheophyta</taxon>
        <taxon>Spermatophyta</taxon>
        <taxon>Magnoliopsida</taxon>
        <taxon>eudicotyledons</taxon>
        <taxon>Gunneridae</taxon>
        <taxon>Pentapetalae</taxon>
        <taxon>rosids</taxon>
        <taxon>malvids</taxon>
        <taxon>Malvales</taxon>
        <taxon>Malvaceae</taxon>
        <taxon>Malvoideae</taxon>
        <taxon>Gossypium</taxon>
    </lineage>
</organism>
<keyword evidence="2" id="KW-0732">Signal</keyword>
<protein>
    <submittedName>
        <fullName evidence="3">Plant UBX domain-containing protein 8</fullName>
    </submittedName>
</protein>